<evidence type="ECO:0008006" key="3">
    <source>
        <dbReference type="Google" id="ProtNLM"/>
    </source>
</evidence>
<dbReference type="Proteomes" id="UP000222564">
    <property type="component" value="Unassembled WGS sequence"/>
</dbReference>
<evidence type="ECO:0000313" key="1">
    <source>
        <dbReference type="EMBL" id="PHJ37833.1"/>
    </source>
</evidence>
<keyword evidence="2" id="KW-1185">Reference proteome</keyword>
<sequence>MLLAAINRVVNPVSKHQIGDWYTKTMLYKLLPAQKNLLSSQRFWDNMSLLSESAINNFEDEFTRLIVNKYNLSTDCLIYDTTNFFTYVDILSSSKLPQRGHSKEKRSDLKIVGLAMMVTPDFNVPLFHEVYPGNDYDSVQFNPLRLNIYAKWKKAGF</sequence>
<name>A0A2C6MEP0_9FIRM</name>
<gene>
    <name evidence="1" type="ORF">P378_13625</name>
</gene>
<reference evidence="1 2" key="1">
    <citation type="submission" date="2013-09" db="EMBL/GenBank/DDBJ databases">
        <title>Biodegradation of hydrocarbons in the deep terrestrial subsurface : characterization of a microbial consortium composed of two Desulfotomaculum species originating from a deep geological formation.</title>
        <authorList>
            <person name="Aullo T."/>
            <person name="Berlendis S."/>
            <person name="Lascourreges J.-F."/>
            <person name="Dessort D."/>
            <person name="Saint-Laurent S."/>
            <person name="Schraauwers B."/>
            <person name="Mas J."/>
            <person name="Magot M."/>
            <person name="Ranchou-Peyruse A."/>
        </authorList>
    </citation>
    <scope>NUCLEOTIDE SEQUENCE [LARGE SCALE GENOMIC DNA]</scope>
    <source>
        <strain evidence="1 2">Bs107</strain>
    </source>
</reference>
<dbReference type="PANTHER" id="PTHR34614">
    <property type="match status" value="1"/>
</dbReference>
<dbReference type="EMBL" id="AWQQ01000072">
    <property type="protein sequence ID" value="PHJ37833.1"/>
    <property type="molecule type" value="Genomic_DNA"/>
</dbReference>
<accession>A0A2C6MEP0</accession>
<dbReference type="AlphaFoldDB" id="A0A2C6MEP0"/>
<evidence type="ECO:0000313" key="2">
    <source>
        <dbReference type="Proteomes" id="UP000222564"/>
    </source>
</evidence>
<proteinExistence type="predicted"/>
<comment type="caution">
    <text evidence="1">The sequence shown here is derived from an EMBL/GenBank/DDBJ whole genome shotgun (WGS) entry which is preliminary data.</text>
</comment>
<dbReference type="PANTHER" id="PTHR34614:SF2">
    <property type="entry name" value="TRANSPOSASE IS4-LIKE DOMAIN-CONTAINING PROTEIN"/>
    <property type="match status" value="1"/>
</dbReference>
<organism evidence="1 2">
    <name type="scientific">Desulforamulus profundi</name>
    <dbReference type="NCBI Taxonomy" id="1383067"/>
    <lineage>
        <taxon>Bacteria</taxon>
        <taxon>Bacillati</taxon>
        <taxon>Bacillota</taxon>
        <taxon>Clostridia</taxon>
        <taxon>Eubacteriales</taxon>
        <taxon>Peptococcaceae</taxon>
        <taxon>Desulforamulus</taxon>
    </lineage>
</organism>
<protein>
    <recommendedName>
        <fullName evidence="3">Transposase</fullName>
    </recommendedName>
</protein>